<evidence type="ECO:0000313" key="2">
    <source>
        <dbReference type="EMBL" id="KWS02070.1"/>
    </source>
</evidence>
<sequence length="47" mass="4919">MGGSIQKIRSAAHGEGARFRRAGSEGAILQWSPVTARGRPGDAPDSR</sequence>
<dbReference type="AlphaFoldDB" id="A0A125TZI6"/>
<organism evidence="2 3">
    <name type="scientific">Lysobacter capsici AZ78</name>
    <dbReference type="NCBI Taxonomy" id="1444315"/>
    <lineage>
        <taxon>Bacteria</taxon>
        <taxon>Pseudomonadati</taxon>
        <taxon>Pseudomonadota</taxon>
        <taxon>Gammaproteobacteria</taxon>
        <taxon>Lysobacterales</taxon>
        <taxon>Lysobacteraceae</taxon>
        <taxon>Lysobacter</taxon>
    </lineage>
</organism>
<accession>A0A125TZI6</accession>
<gene>
    <name evidence="2" type="ORF">AZ78_5203</name>
</gene>
<dbReference type="EMBL" id="JAJA02000003">
    <property type="protein sequence ID" value="KWS02070.1"/>
    <property type="molecule type" value="Genomic_DNA"/>
</dbReference>
<evidence type="ECO:0000256" key="1">
    <source>
        <dbReference type="SAM" id="MobiDB-lite"/>
    </source>
</evidence>
<evidence type="ECO:0000313" key="3">
    <source>
        <dbReference type="Proteomes" id="UP000023435"/>
    </source>
</evidence>
<dbReference type="Proteomes" id="UP000023435">
    <property type="component" value="Unassembled WGS sequence"/>
</dbReference>
<proteinExistence type="predicted"/>
<name>A0A125TZI6_9GAMM</name>
<comment type="caution">
    <text evidence="2">The sequence shown here is derived from an EMBL/GenBank/DDBJ whole genome shotgun (WGS) entry which is preliminary data.</text>
</comment>
<feature type="region of interest" description="Disordered" evidence="1">
    <location>
        <begin position="1"/>
        <end position="47"/>
    </location>
</feature>
<keyword evidence="3" id="KW-1185">Reference proteome</keyword>
<reference evidence="2 3" key="1">
    <citation type="journal article" date="2014" name="Genome Announc.">
        <title>Draft Genome Sequence of Lysobacter capsici AZ78, a Bacterium Antagonistic to Plant-Pathogenic Oomycetes.</title>
        <authorList>
            <person name="Puopolo G."/>
            <person name="Sonego P."/>
            <person name="Engelen K."/>
            <person name="Pertot I."/>
        </authorList>
    </citation>
    <scope>NUCLEOTIDE SEQUENCE [LARGE SCALE GENOMIC DNA]</scope>
    <source>
        <strain evidence="2 3">AZ78</strain>
    </source>
</reference>
<protein>
    <submittedName>
        <fullName evidence="2">Uncharacterized protein</fullName>
    </submittedName>
</protein>